<dbReference type="AlphaFoldDB" id="A0A3N4J587"/>
<keyword evidence="2" id="KW-1185">Reference proteome</keyword>
<proteinExistence type="predicted"/>
<accession>A0A3N4J587</accession>
<evidence type="ECO:0000313" key="2">
    <source>
        <dbReference type="Proteomes" id="UP000276215"/>
    </source>
</evidence>
<reference evidence="1 2" key="1">
    <citation type="journal article" date="2018" name="Nat. Ecol. Evol.">
        <title>Pezizomycetes genomes reveal the molecular basis of ectomycorrhizal truffle lifestyle.</title>
        <authorList>
            <person name="Murat C."/>
            <person name="Payen T."/>
            <person name="Noel B."/>
            <person name="Kuo A."/>
            <person name="Morin E."/>
            <person name="Chen J."/>
            <person name="Kohler A."/>
            <person name="Krizsan K."/>
            <person name="Balestrini R."/>
            <person name="Da Silva C."/>
            <person name="Montanini B."/>
            <person name="Hainaut M."/>
            <person name="Levati E."/>
            <person name="Barry K.W."/>
            <person name="Belfiori B."/>
            <person name="Cichocki N."/>
            <person name="Clum A."/>
            <person name="Dockter R.B."/>
            <person name="Fauchery L."/>
            <person name="Guy J."/>
            <person name="Iotti M."/>
            <person name="Le Tacon F."/>
            <person name="Lindquist E.A."/>
            <person name="Lipzen A."/>
            <person name="Malagnac F."/>
            <person name="Mello A."/>
            <person name="Molinier V."/>
            <person name="Miyauchi S."/>
            <person name="Poulain J."/>
            <person name="Riccioni C."/>
            <person name="Rubini A."/>
            <person name="Sitrit Y."/>
            <person name="Splivallo R."/>
            <person name="Traeger S."/>
            <person name="Wang M."/>
            <person name="Zifcakova L."/>
            <person name="Wipf D."/>
            <person name="Zambonelli A."/>
            <person name="Paolocci F."/>
            <person name="Nowrousian M."/>
            <person name="Ottonello S."/>
            <person name="Baldrian P."/>
            <person name="Spatafora J.W."/>
            <person name="Henrissat B."/>
            <person name="Nagy L.G."/>
            <person name="Aury J.M."/>
            <person name="Wincker P."/>
            <person name="Grigoriev I.V."/>
            <person name="Bonfante P."/>
            <person name="Martin F.M."/>
        </authorList>
    </citation>
    <scope>NUCLEOTIDE SEQUENCE [LARGE SCALE GENOMIC DNA]</scope>
    <source>
        <strain evidence="1 2">120613-1</strain>
    </source>
</reference>
<dbReference type="EMBL" id="ML120455">
    <property type="protein sequence ID" value="RPA93325.1"/>
    <property type="molecule type" value="Genomic_DNA"/>
</dbReference>
<evidence type="ECO:0000313" key="1">
    <source>
        <dbReference type="EMBL" id="RPA93325.1"/>
    </source>
</evidence>
<dbReference type="Proteomes" id="UP000276215">
    <property type="component" value="Unassembled WGS sequence"/>
</dbReference>
<name>A0A3N4J587_9PEZI</name>
<protein>
    <submittedName>
        <fullName evidence="1">Uncharacterized protein</fullName>
    </submittedName>
</protein>
<gene>
    <name evidence="1" type="ORF">L873DRAFT_1816108</name>
</gene>
<feature type="non-terminal residue" evidence="1">
    <location>
        <position position="57"/>
    </location>
</feature>
<sequence>MLTAQVGVSGKGGKLIVKYDYFSNIKPETSNFFAVSQYGGPFGKLVFSPVRGFLNAV</sequence>
<organism evidence="1 2">
    <name type="scientific">Choiromyces venosus 120613-1</name>
    <dbReference type="NCBI Taxonomy" id="1336337"/>
    <lineage>
        <taxon>Eukaryota</taxon>
        <taxon>Fungi</taxon>
        <taxon>Dikarya</taxon>
        <taxon>Ascomycota</taxon>
        <taxon>Pezizomycotina</taxon>
        <taxon>Pezizomycetes</taxon>
        <taxon>Pezizales</taxon>
        <taxon>Tuberaceae</taxon>
        <taxon>Choiromyces</taxon>
    </lineage>
</organism>